<feature type="compositionally biased region" description="Polar residues" evidence="1">
    <location>
        <begin position="71"/>
        <end position="97"/>
    </location>
</feature>
<feature type="compositionally biased region" description="Polar residues" evidence="1">
    <location>
        <begin position="32"/>
        <end position="43"/>
    </location>
</feature>
<evidence type="ECO:0000313" key="2">
    <source>
        <dbReference type="EMBL" id="GIF03547.1"/>
    </source>
</evidence>
<reference evidence="2" key="1">
    <citation type="submission" date="2021-01" db="EMBL/GenBank/DDBJ databases">
        <title>Whole genome shotgun sequence of Actinoplanes siamensis NBRC 109076.</title>
        <authorList>
            <person name="Komaki H."/>
            <person name="Tamura T."/>
        </authorList>
    </citation>
    <scope>NUCLEOTIDE SEQUENCE</scope>
    <source>
        <strain evidence="2">NBRC 109076</strain>
    </source>
</reference>
<accession>A0A919THI6</accession>
<dbReference type="EMBL" id="BOMW01000012">
    <property type="protein sequence ID" value="GIF03547.1"/>
    <property type="molecule type" value="Genomic_DNA"/>
</dbReference>
<gene>
    <name evidence="2" type="ORF">Asi03nite_10850</name>
</gene>
<organism evidence="2 3">
    <name type="scientific">Actinoplanes siamensis</name>
    <dbReference type="NCBI Taxonomy" id="1223317"/>
    <lineage>
        <taxon>Bacteria</taxon>
        <taxon>Bacillati</taxon>
        <taxon>Actinomycetota</taxon>
        <taxon>Actinomycetes</taxon>
        <taxon>Micromonosporales</taxon>
        <taxon>Micromonosporaceae</taxon>
        <taxon>Actinoplanes</taxon>
    </lineage>
</organism>
<evidence type="ECO:0000256" key="1">
    <source>
        <dbReference type="SAM" id="MobiDB-lite"/>
    </source>
</evidence>
<proteinExistence type="predicted"/>
<protein>
    <submittedName>
        <fullName evidence="2">Uncharacterized protein</fullName>
    </submittedName>
</protein>
<keyword evidence="3" id="KW-1185">Reference proteome</keyword>
<feature type="compositionally biased region" description="Basic and acidic residues" evidence="1">
    <location>
        <begin position="57"/>
        <end position="66"/>
    </location>
</feature>
<name>A0A919THI6_9ACTN</name>
<feature type="compositionally biased region" description="Basic residues" evidence="1">
    <location>
        <begin position="15"/>
        <end position="25"/>
    </location>
</feature>
<dbReference type="AlphaFoldDB" id="A0A919THI6"/>
<feature type="region of interest" description="Disordered" evidence="1">
    <location>
        <begin position="1"/>
        <end position="97"/>
    </location>
</feature>
<evidence type="ECO:0000313" key="3">
    <source>
        <dbReference type="Proteomes" id="UP000629619"/>
    </source>
</evidence>
<comment type="caution">
    <text evidence="2">The sequence shown here is derived from an EMBL/GenBank/DDBJ whole genome shotgun (WGS) entry which is preliminary data.</text>
</comment>
<sequence>MVASTPGHDQEFRPGAHHRNRRIGRNRPTTPPGNQSQPSTTKTGGAKRNPPQPPTTKTDRPTPHRERQPRKSSPNREFTRSGRTASLHTPPTQGADP</sequence>
<dbReference type="Proteomes" id="UP000629619">
    <property type="component" value="Unassembled WGS sequence"/>
</dbReference>